<dbReference type="GO" id="GO:0000398">
    <property type="term" value="P:mRNA splicing, via spliceosome"/>
    <property type="evidence" value="ECO:0007669"/>
    <property type="project" value="InterPro"/>
</dbReference>
<feature type="domain" description="GCF C-terminal" evidence="5">
    <location>
        <begin position="171"/>
        <end position="220"/>
    </location>
</feature>
<evidence type="ECO:0000256" key="4">
    <source>
        <dbReference type="SAM" id="MobiDB-lite"/>
    </source>
</evidence>
<evidence type="ECO:0000259" key="5">
    <source>
        <dbReference type="Pfam" id="PF07842"/>
    </source>
</evidence>
<organism evidence="6 7">
    <name type="scientific">Beta vulgaris subsp. vulgaris</name>
    <name type="common">Beet</name>
    <dbReference type="NCBI Taxonomy" id="3555"/>
    <lineage>
        <taxon>Eukaryota</taxon>
        <taxon>Viridiplantae</taxon>
        <taxon>Streptophyta</taxon>
        <taxon>Embryophyta</taxon>
        <taxon>Tracheophyta</taxon>
        <taxon>Spermatophyta</taxon>
        <taxon>Magnoliopsida</taxon>
        <taxon>eudicotyledons</taxon>
        <taxon>Gunneridae</taxon>
        <taxon>Pentapetalae</taxon>
        <taxon>Caryophyllales</taxon>
        <taxon>Chenopodiaceae</taxon>
        <taxon>Betoideae</taxon>
        <taxon>Beta</taxon>
    </lineage>
</organism>
<dbReference type="EMBL" id="KQ100976">
    <property type="protein sequence ID" value="KMS93597.1"/>
    <property type="molecule type" value="Genomic_DNA"/>
</dbReference>
<dbReference type="AlphaFoldDB" id="A0A0J8B133"/>
<feature type="compositionally biased region" description="Acidic residues" evidence="4">
    <location>
        <begin position="134"/>
        <end position="145"/>
    </location>
</feature>
<feature type="non-terminal residue" evidence="6">
    <location>
        <position position="228"/>
    </location>
</feature>
<dbReference type="GO" id="GO:0003677">
    <property type="term" value="F:DNA binding"/>
    <property type="evidence" value="ECO:0007669"/>
    <property type="project" value="InterPro"/>
</dbReference>
<evidence type="ECO:0000256" key="1">
    <source>
        <dbReference type="ARBA" id="ARBA00004123"/>
    </source>
</evidence>
<evidence type="ECO:0000313" key="6">
    <source>
        <dbReference type="EMBL" id="KMS93597.1"/>
    </source>
</evidence>
<proteinExistence type="inferred from homology"/>
<dbReference type="OrthoDB" id="429427at2759"/>
<dbReference type="InterPro" id="IPR012890">
    <property type="entry name" value="GCFC2-like"/>
</dbReference>
<evidence type="ECO:0000256" key="3">
    <source>
        <dbReference type="ARBA" id="ARBA00023242"/>
    </source>
</evidence>
<dbReference type="Proteomes" id="UP000035740">
    <property type="component" value="Unassembled WGS sequence"/>
</dbReference>
<sequence length="228" mass="26431">HKAPYIEELEEHMQQLHKKRALVVFERRAADNDEEMAEVQAALDAAMSVLERGGGNAPIIAAATSAAQAAAAAIKQQKSCPVKLDEFGRDENLQKRMDMARRSDARQRRRFRLLAKRMSYVGNDYSYPRMEGESSTDESDNESEAYESNRDLLLQTAAEVFSDAAEEYSQLSSVKERFERWKRLYLDGYRDAYMSLSIPSIFSPYVRLELLKWDPLREDVDFYDMRWY</sequence>
<dbReference type="Gramene" id="KMS93597">
    <property type="protein sequence ID" value="KMS93597"/>
    <property type="gene ID" value="BVRB_029870"/>
</dbReference>
<name>A0A0J8B133_BETVV</name>
<dbReference type="InterPro" id="IPR022783">
    <property type="entry name" value="GCFC_dom"/>
</dbReference>
<keyword evidence="3" id="KW-0539">Nucleus</keyword>
<gene>
    <name evidence="6" type="ORF">BVRB_029870</name>
</gene>
<feature type="region of interest" description="Disordered" evidence="4">
    <location>
        <begin position="125"/>
        <end position="148"/>
    </location>
</feature>
<dbReference type="GO" id="GO:0005634">
    <property type="term" value="C:nucleus"/>
    <property type="evidence" value="ECO:0007669"/>
    <property type="project" value="UniProtKB-SubCell"/>
</dbReference>
<comment type="similarity">
    <text evidence="2">Belongs to the GCF family.</text>
</comment>
<feature type="non-terminal residue" evidence="6">
    <location>
        <position position="1"/>
    </location>
</feature>
<evidence type="ECO:0000256" key="2">
    <source>
        <dbReference type="ARBA" id="ARBA00010801"/>
    </source>
</evidence>
<accession>A0A0J8B133</accession>
<dbReference type="PANTHER" id="PTHR12214">
    <property type="entry name" value="GC-RICH SEQUENCE DNA-BINDING FACTOR"/>
    <property type="match status" value="1"/>
</dbReference>
<protein>
    <recommendedName>
        <fullName evidence="5">GCF C-terminal domain-containing protein</fullName>
    </recommendedName>
</protein>
<keyword evidence="7" id="KW-1185">Reference proteome</keyword>
<comment type="subcellular location">
    <subcellularLocation>
        <location evidence="1">Nucleus</location>
    </subcellularLocation>
</comment>
<dbReference type="Pfam" id="PF07842">
    <property type="entry name" value="GCFC"/>
    <property type="match status" value="1"/>
</dbReference>
<dbReference type="PANTHER" id="PTHR12214:SF0">
    <property type="entry name" value="LD29489P"/>
    <property type="match status" value="1"/>
</dbReference>
<reference evidence="6 7" key="1">
    <citation type="journal article" date="2014" name="Nature">
        <title>The genome of the recently domesticated crop plant sugar beet (Beta vulgaris).</title>
        <authorList>
            <person name="Dohm J.C."/>
            <person name="Minoche A.E."/>
            <person name="Holtgrawe D."/>
            <person name="Capella-Gutierrez S."/>
            <person name="Zakrzewski F."/>
            <person name="Tafer H."/>
            <person name="Rupp O."/>
            <person name="Sorensen T.R."/>
            <person name="Stracke R."/>
            <person name="Reinhardt R."/>
            <person name="Goesmann A."/>
            <person name="Kraft T."/>
            <person name="Schulz B."/>
            <person name="Stadler P.F."/>
            <person name="Schmidt T."/>
            <person name="Gabaldon T."/>
            <person name="Lehrach H."/>
            <person name="Weisshaar B."/>
            <person name="Himmelbauer H."/>
        </authorList>
    </citation>
    <scope>NUCLEOTIDE SEQUENCE [LARGE SCALE GENOMIC DNA]</scope>
    <source>
        <tissue evidence="6">Taproot</tissue>
    </source>
</reference>
<evidence type="ECO:0000313" key="7">
    <source>
        <dbReference type="Proteomes" id="UP000035740"/>
    </source>
</evidence>